<gene>
    <name evidence="2" type="ORF">GP486_002346</name>
</gene>
<dbReference type="EMBL" id="JAGHQM010000255">
    <property type="protein sequence ID" value="KAH0563091.1"/>
    <property type="molecule type" value="Genomic_DNA"/>
</dbReference>
<keyword evidence="3" id="KW-1185">Reference proteome</keyword>
<reference evidence="2" key="1">
    <citation type="submission" date="2021-03" db="EMBL/GenBank/DDBJ databases">
        <title>Comparative genomics and phylogenomic investigation of the class Geoglossomycetes provide insights into ecological specialization and systematics.</title>
        <authorList>
            <person name="Melie T."/>
            <person name="Pirro S."/>
            <person name="Miller A.N."/>
            <person name="Quandt A."/>
        </authorList>
    </citation>
    <scope>NUCLEOTIDE SEQUENCE</scope>
    <source>
        <strain evidence="2">CAQ_001_2017</strain>
    </source>
</reference>
<evidence type="ECO:0000313" key="3">
    <source>
        <dbReference type="Proteomes" id="UP000750711"/>
    </source>
</evidence>
<feature type="region of interest" description="Disordered" evidence="1">
    <location>
        <begin position="1"/>
        <end position="23"/>
    </location>
</feature>
<dbReference type="AlphaFoldDB" id="A0A9P8RRT0"/>
<feature type="compositionally biased region" description="Gly residues" evidence="1">
    <location>
        <begin position="11"/>
        <end position="21"/>
    </location>
</feature>
<sequence length="204" mass="22833">MAHYSDRGSQSGPGSGDGGGYSYADSGEIGRHIDTAHCRSEQFERLITILDRGQQRRAICRLDTGADVNFISQSAVNYLGLGGYMRNLHEPLTVQLIGERVHIQKVCQLEYTVNNIQRSEVQLLGGYVSTRTQECCWLIRAKVEDIPETKGKVKITLAIWARDKAKIAMAIRARYKVKAIRAKYKVKITLDIEAKNRAKIPIAI</sequence>
<evidence type="ECO:0000313" key="2">
    <source>
        <dbReference type="EMBL" id="KAH0563091.1"/>
    </source>
</evidence>
<accession>A0A9P8RRT0</accession>
<evidence type="ECO:0000256" key="1">
    <source>
        <dbReference type="SAM" id="MobiDB-lite"/>
    </source>
</evidence>
<organism evidence="2 3">
    <name type="scientific">Trichoglossum hirsutum</name>
    <dbReference type="NCBI Taxonomy" id="265104"/>
    <lineage>
        <taxon>Eukaryota</taxon>
        <taxon>Fungi</taxon>
        <taxon>Dikarya</taxon>
        <taxon>Ascomycota</taxon>
        <taxon>Pezizomycotina</taxon>
        <taxon>Geoglossomycetes</taxon>
        <taxon>Geoglossales</taxon>
        <taxon>Geoglossaceae</taxon>
        <taxon>Trichoglossum</taxon>
    </lineage>
</organism>
<name>A0A9P8RRT0_9PEZI</name>
<dbReference type="Proteomes" id="UP000750711">
    <property type="component" value="Unassembled WGS sequence"/>
</dbReference>
<proteinExistence type="predicted"/>
<comment type="caution">
    <text evidence="2">The sequence shown here is derived from an EMBL/GenBank/DDBJ whole genome shotgun (WGS) entry which is preliminary data.</text>
</comment>
<protein>
    <submittedName>
        <fullName evidence="2">Uncharacterized protein</fullName>
    </submittedName>
</protein>